<dbReference type="Gene3D" id="3.80.10.10">
    <property type="entry name" value="Ribonuclease Inhibitor"/>
    <property type="match status" value="1"/>
</dbReference>
<evidence type="ECO:0000313" key="1">
    <source>
        <dbReference type="EMBL" id="OCH91628.1"/>
    </source>
</evidence>
<gene>
    <name evidence="1" type="ORF">OBBRIDRAFT_517677</name>
</gene>
<dbReference type="Proteomes" id="UP000250043">
    <property type="component" value="Unassembled WGS sequence"/>
</dbReference>
<reference evidence="1 2" key="1">
    <citation type="submission" date="2016-07" db="EMBL/GenBank/DDBJ databases">
        <title>Draft genome of the white-rot fungus Obba rivulosa 3A-2.</title>
        <authorList>
            <consortium name="DOE Joint Genome Institute"/>
            <person name="Miettinen O."/>
            <person name="Riley R."/>
            <person name="Acob R."/>
            <person name="Barry K."/>
            <person name="Cullen D."/>
            <person name="De Vries R."/>
            <person name="Hainaut M."/>
            <person name="Hatakka A."/>
            <person name="Henrissat B."/>
            <person name="Hilden K."/>
            <person name="Kuo R."/>
            <person name="Labutti K."/>
            <person name="Lipzen A."/>
            <person name="Makela M.R."/>
            <person name="Sandor L."/>
            <person name="Spatafora J.W."/>
            <person name="Grigoriev I.V."/>
            <person name="Hibbett D.S."/>
        </authorList>
    </citation>
    <scope>NUCLEOTIDE SEQUENCE [LARGE SCALE GENOMIC DNA]</scope>
    <source>
        <strain evidence="1 2">3A-2</strain>
    </source>
</reference>
<sequence>MELAHVALVNKTFSEAALDVLWRRLYIGLLPLVKLFSVSYEDREYPEDIANYDQDDSEVTLKGYEALVLKRPIEPRQWTRFQFYARRVRFLSYQENLQRIDPSVLYAIGSYAQPEAVIPHLHELHWAQHQLHGGELLYFISPNLVSLSLKVFDYIRSEGALRITETLFPRKDDSNEHLLLAAVHSRASHVRKVDLYGWPIKAPLVHILQFRDLREISLGRYYHITSEALSAFSASETLEALSFELPNLKHSELSISEGFPALKQLCMRCTQAACWCSVSSMLSVISSRNLSKLSINFEFPPPDGWPSGACHCSSPLLLLSQRWRCSMQAFLLRITTQVPPPVEHYFAQLSDIIGPLMPLSRLRAVHIHIGHIMDASFALRSEDIPALAGAWPELEEFHLSTDRGGSSHRVVHSTIAPSIYSLVHFALKCPSLRSLKLPCTDLRPVEISSEVPAGLQHKLRHLQAAEVLPKAHQSLLAPAARFLEETFPLVCLDPPFQDDFRKVVTAWKRVRVRESHSAAARLVRSRTTR</sequence>
<dbReference type="SUPFAM" id="SSF52047">
    <property type="entry name" value="RNI-like"/>
    <property type="match status" value="1"/>
</dbReference>
<keyword evidence="2" id="KW-1185">Reference proteome</keyword>
<name>A0A8E2AWH0_9APHY</name>
<dbReference type="OrthoDB" id="3222238at2759"/>
<dbReference type="AlphaFoldDB" id="A0A8E2AWH0"/>
<proteinExistence type="predicted"/>
<accession>A0A8E2AWH0</accession>
<dbReference type="InterPro" id="IPR032675">
    <property type="entry name" value="LRR_dom_sf"/>
</dbReference>
<dbReference type="EMBL" id="KV722382">
    <property type="protein sequence ID" value="OCH91628.1"/>
    <property type="molecule type" value="Genomic_DNA"/>
</dbReference>
<organism evidence="1 2">
    <name type="scientific">Obba rivulosa</name>
    <dbReference type="NCBI Taxonomy" id="1052685"/>
    <lineage>
        <taxon>Eukaryota</taxon>
        <taxon>Fungi</taxon>
        <taxon>Dikarya</taxon>
        <taxon>Basidiomycota</taxon>
        <taxon>Agaricomycotina</taxon>
        <taxon>Agaricomycetes</taxon>
        <taxon>Polyporales</taxon>
        <taxon>Gelatoporiaceae</taxon>
        <taxon>Obba</taxon>
    </lineage>
</organism>
<evidence type="ECO:0000313" key="2">
    <source>
        <dbReference type="Proteomes" id="UP000250043"/>
    </source>
</evidence>
<protein>
    <submittedName>
        <fullName evidence="1">Uncharacterized protein</fullName>
    </submittedName>
</protein>